<reference evidence="1 2" key="1">
    <citation type="submission" date="2019-06" db="EMBL/GenBank/DDBJ databases">
        <title>Description of Kitasatospora acidophila sp. nov. isolated from pine grove soil, and reclassification of Streptomyces novaecaesareae to Kitasatospora novaeceasareae comb. nov.</title>
        <authorList>
            <person name="Kim M.J."/>
        </authorList>
    </citation>
    <scope>NUCLEOTIDE SEQUENCE [LARGE SCALE GENOMIC DNA]</scope>
    <source>
        <strain evidence="1 2">MMS16-CNU292</strain>
    </source>
</reference>
<proteinExistence type="predicted"/>
<dbReference type="Proteomes" id="UP000319103">
    <property type="component" value="Unassembled WGS sequence"/>
</dbReference>
<sequence length="61" mass="6334">MLATELRPGSGQAVYYPAWPLNSPIPLVGPVPPPETAERIAGSGVFALGLCGELNHILPPT</sequence>
<evidence type="ECO:0000313" key="1">
    <source>
        <dbReference type="EMBL" id="TQF01111.1"/>
    </source>
</evidence>
<accession>A0A540VWH0</accession>
<dbReference type="RefSeq" id="WP_141631846.1">
    <property type="nucleotide sequence ID" value="NZ_VIGB01000003.1"/>
</dbReference>
<gene>
    <name evidence="1" type="ORF">E6W39_01230</name>
</gene>
<dbReference type="EMBL" id="VIGB01000003">
    <property type="protein sequence ID" value="TQF01111.1"/>
    <property type="molecule type" value="Genomic_DNA"/>
</dbReference>
<name>A0A540VWH0_9ACTN</name>
<evidence type="ECO:0000313" key="2">
    <source>
        <dbReference type="Proteomes" id="UP000319103"/>
    </source>
</evidence>
<protein>
    <submittedName>
        <fullName evidence="1">Uncharacterized protein</fullName>
    </submittedName>
</protein>
<keyword evidence="2" id="KW-1185">Reference proteome</keyword>
<comment type="caution">
    <text evidence="1">The sequence shown here is derived from an EMBL/GenBank/DDBJ whole genome shotgun (WGS) entry which is preliminary data.</text>
</comment>
<organism evidence="1 2">
    <name type="scientific">Kitasatospora acidiphila</name>
    <dbReference type="NCBI Taxonomy" id="2567942"/>
    <lineage>
        <taxon>Bacteria</taxon>
        <taxon>Bacillati</taxon>
        <taxon>Actinomycetota</taxon>
        <taxon>Actinomycetes</taxon>
        <taxon>Kitasatosporales</taxon>
        <taxon>Streptomycetaceae</taxon>
        <taxon>Kitasatospora</taxon>
    </lineage>
</organism>
<dbReference type="AlphaFoldDB" id="A0A540VWH0"/>